<evidence type="ECO:0000313" key="2">
    <source>
        <dbReference type="Proteomes" id="UP000289738"/>
    </source>
</evidence>
<sequence>MEGKKVATVTSKLEVAMAAVASRWLDGSQGVREELDDDERKEQLKVKGDGGVLRILPFWSEGWGNRMITSIPKALVQKWSGLIVQFQMTTVNHIQELSFSLEAFRFRTIVEILNTDKNQQSDLFDVIAEVVSKEDSRDLLITKGKETKHLIVVLEDLEHNKIDCILFGKMVNQILPHLEAGTGEPVIVLLQFIKAIRLFSDAPATSSVRISQNSSQSGWSAVDELTQGDIAMKTIEQVLNCEKKVDTPIGDKYEECGKCGHIHGSDALRFKIEVMVYNGTGSISLLLWDREMSDGDNEYPSTLNNIIDKKLLLKLNVKFANIKQFVHIYTVMKICDDEEIIEKNTQSVLSTEPFTNNTEGGCSNLVHVSGDVVNLENDCDPEYNLRNLFQASSVKHQQKELPNSLKCVSQFVNETDEDGQLSTNKFSRKGWKRQKVQTGDGEY</sequence>
<reference evidence="1 2" key="1">
    <citation type="submission" date="2019-01" db="EMBL/GenBank/DDBJ databases">
        <title>Sequencing of cultivated peanut Arachis hypogaea provides insights into genome evolution and oil improvement.</title>
        <authorList>
            <person name="Chen X."/>
        </authorList>
    </citation>
    <scope>NUCLEOTIDE SEQUENCE [LARGE SCALE GENOMIC DNA]</scope>
    <source>
        <strain evidence="2">cv. Fuhuasheng</strain>
        <tissue evidence="1">Leaves</tissue>
    </source>
</reference>
<protein>
    <recommendedName>
        <fullName evidence="3">Replication factor A C-terminal domain-containing protein</fullName>
    </recommendedName>
</protein>
<dbReference type="Gene3D" id="2.40.50.140">
    <property type="entry name" value="Nucleic acid-binding proteins"/>
    <property type="match status" value="2"/>
</dbReference>
<proteinExistence type="predicted"/>
<evidence type="ECO:0000313" key="1">
    <source>
        <dbReference type="EMBL" id="RYQ96927.1"/>
    </source>
</evidence>
<gene>
    <name evidence="1" type="ORF">Ahy_B08g092862</name>
</gene>
<keyword evidence="2" id="KW-1185">Reference proteome</keyword>
<accession>A0A444Y4T0</accession>
<evidence type="ECO:0008006" key="3">
    <source>
        <dbReference type="Google" id="ProtNLM"/>
    </source>
</evidence>
<organism evidence="1 2">
    <name type="scientific">Arachis hypogaea</name>
    <name type="common">Peanut</name>
    <dbReference type="NCBI Taxonomy" id="3818"/>
    <lineage>
        <taxon>Eukaryota</taxon>
        <taxon>Viridiplantae</taxon>
        <taxon>Streptophyta</taxon>
        <taxon>Embryophyta</taxon>
        <taxon>Tracheophyta</taxon>
        <taxon>Spermatophyta</taxon>
        <taxon>Magnoliopsida</taxon>
        <taxon>eudicotyledons</taxon>
        <taxon>Gunneridae</taxon>
        <taxon>Pentapetalae</taxon>
        <taxon>rosids</taxon>
        <taxon>fabids</taxon>
        <taxon>Fabales</taxon>
        <taxon>Fabaceae</taxon>
        <taxon>Papilionoideae</taxon>
        <taxon>50 kb inversion clade</taxon>
        <taxon>dalbergioids sensu lato</taxon>
        <taxon>Dalbergieae</taxon>
        <taxon>Pterocarpus clade</taxon>
        <taxon>Arachis</taxon>
    </lineage>
</organism>
<dbReference type="Proteomes" id="UP000289738">
    <property type="component" value="Chromosome B08"/>
</dbReference>
<dbReference type="InterPro" id="IPR012340">
    <property type="entry name" value="NA-bd_OB-fold"/>
</dbReference>
<dbReference type="EMBL" id="SDMP01000018">
    <property type="protein sequence ID" value="RYQ96927.1"/>
    <property type="molecule type" value="Genomic_DNA"/>
</dbReference>
<dbReference type="SUPFAM" id="SSF50249">
    <property type="entry name" value="Nucleic acid-binding proteins"/>
    <property type="match status" value="2"/>
</dbReference>
<comment type="caution">
    <text evidence="1">The sequence shown here is derived from an EMBL/GenBank/DDBJ whole genome shotgun (WGS) entry which is preliminary data.</text>
</comment>
<dbReference type="AlphaFoldDB" id="A0A444Y4T0"/>
<name>A0A444Y4T0_ARAHY</name>